<evidence type="ECO:0000259" key="13">
    <source>
        <dbReference type="Pfam" id="PF23440"/>
    </source>
</evidence>
<feature type="compositionally biased region" description="Polar residues" evidence="10">
    <location>
        <begin position="11"/>
        <end position="26"/>
    </location>
</feature>
<evidence type="ECO:0000256" key="10">
    <source>
        <dbReference type="SAM" id="MobiDB-lite"/>
    </source>
</evidence>
<proteinExistence type="predicted"/>
<dbReference type="FunFam" id="1.10.472.80:FF:000031">
    <property type="entry name" value="TBC1 domain family, member 32"/>
    <property type="match status" value="1"/>
</dbReference>
<dbReference type="PANTHER" id="PTHR13465">
    <property type="entry name" value="UPF0183 PROTEIN"/>
    <property type="match status" value="1"/>
</dbReference>
<evidence type="ECO:0000256" key="8">
    <source>
        <dbReference type="ARBA" id="ARBA00067690"/>
    </source>
</evidence>
<dbReference type="InterPro" id="IPR032735">
    <property type="entry name" value="BROMI_M"/>
</dbReference>
<keyword evidence="6" id="KW-0966">Cell projection</keyword>
<dbReference type="SUPFAM" id="SSF47923">
    <property type="entry name" value="Ypt/Rab-GAP domain of gyp1p"/>
    <property type="match status" value="1"/>
</dbReference>
<evidence type="ECO:0000256" key="7">
    <source>
        <dbReference type="ARBA" id="ARBA00054310"/>
    </source>
</evidence>
<comment type="function">
    <text evidence="7">Required for high-level Shh responses in the developing neural tube. Together with CDK20, controls the structure of the primary cilium by coordinating assembly of the ciliary membrane and axoneme, allowing GLI2 to be properly activated in response to Shh signaling.</text>
</comment>
<dbReference type="Proteomes" id="UP000250572">
    <property type="component" value="Unassembled WGS sequence"/>
</dbReference>
<evidence type="ECO:0000259" key="12">
    <source>
        <dbReference type="Pfam" id="PF23431"/>
    </source>
</evidence>
<keyword evidence="15" id="KW-1185">Reference proteome</keyword>
<comment type="subcellular location">
    <subcellularLocation>
        <location evidence="1">Cell projection</location>
        <location evidence="1">Cilium</location>
    </subcellularLocation>
    <subcellularLocation>
        <location evidence="2">Cytoplasm</location>
    </subcellularLocation>
</comment>
<organism evidence="14 15">
    <name type="scientific">Gambusia affinis</name>
    <name type="common">Western mosquitofish</name>
    <name type="synonym">Heterandria affinis</name>
    <dbReference type="NCBI Taxonomy" id="33528"/>
    <lineage>
        <taxon>Eukaryota</taxon>
        <taxon>Metazoa</taxon>
        <taxon>Chordata</taxon>
        <taxon>Craniata</taxon>
        <taxon>Vertebrata</taxon>
        <taxon>Euteleostomi</taxon>
        <taxon>Actinopterygii</taxon>
        <taxon>Neopterygii</taxon>
        <taxon>Teleostei</taxon>
        <taxon>Neoteleostei</taxon>
        <taxon>Acanthomorphata</taxon>
        <taxon>Ovalentaria</taxon>
        <taxon>Atherinomorphae</taxon>
        <taxon>Cyprinodontiformes</taxon>
        <taxon>Poeciliidae</taxon>
        <taxon>Poeciliinae</taxon>
        <taxon>Gambusia</taxon>
    </lineage>
</organism>
<evidence type="ECO:0000256" key="4">
    <source>
        <dbReference type="ARBA" id="ARBA00022490"/>
    </source>
</evidence>
<dbReference type="Pfam" id="PF14961">
    <property type="entry name" value="BROMI"/>
    <property type="match status" value="1"/>
</dbReference>
<feature type="domain" description="BROMI middle region" evidence="11">
    <location>
        <begin position="215"/>
        <end position="887"/>
    </location>
</feature>
<feature type="domain" description="BROMI N-terminal" evidence="12">
    <location>
        <begin position="54"/>
        <end position="180"/>
    </location>
</feature>
<dbReference type="Gene3D" id="1.10.472.80">
    <property type="entry name" value="Ypt/Rab-GAP domain of gyp1p, domain 3"/>
    <property type="match status" value="1"/>
</dbReference>
<evidence type="ECO:0000256" key="3">
    <source>
        <dbReference type="ARBA" id="ARBA00022473"/>
    </source>
</evidence>
<evidence type="ECO:0000256" key="6">
    <source>
        <dbReference type="ARBA" id="ARBA00023273"/>
    </source>
</evidence>
<evidence type="ECO:0000313" key="14">
    <source>
        <dbReference type="EMBL" id="PWA27361.1"/>
    </source>
</evidence>
<keyword evidence="5" id="KW-0969">Cilium</keyword>
<dbReference type="PANTHER" id="PTHR13465:SF3">
    <property type="entry name" value="PROTEIN BROAD-MINDED"/>
    <property type="match status" value="1"/>
</dbReference>
<evidence type="ECO:0000256" key="5">
    <source>
        <dbReference type="ARBA" id="ARBA00023069"/>
    </source>
</evidence>
<dbReference type="InterPro" id="IPR035969">
    <property type="entry name" value="Rab-GAP_TBC_sf"/>
</dbReference>
<evidence type="ECO:0000259" key="11">
    <source>
        <dbReference type="Pfam" id="PF14961"/>
    </source>
</evidence>
<reference evidence="14 15" key="1">
    <citation type="journal article" date="2018" name="G3 (Bethesda)">
        <title>A High-Quality Reference Genome for the Invasive Mosquitofish Gambusia affinis Using a Chicago Library.</title>
        <authorList>
            <person name="Hoffberg S.L."/>
            <person name="Troendle N.J."/>
            <person name="Glenn T.C."/>
            <person name="Mahmud O."/>
            <person name="Louha S."/>
            <person name="Chalopin D."/>
            <person name="Bennetzen J.L."/>
            <person name="Mauricio R."/>
        </authorList>
    </citation>
    <scope>NUCLEOTIDE SEQUENCE [LARGE SCALE GENOMIC DNA]</scope>
    <source>
        <strain evidence="14">NE01/NJP1002.9</strain>
        <tissue evidence="14">Muscle</tissue>
    </source>
</reference>
<dbReference type="InterPro" id="IPR039156">
    <property type="entry name" value="PHAF1/BROMI"/>
</dbReference>
<comment type="caution">
    <text evidence="14">The sequence shown here is derived from an EMBL/GenBank/DDBJ whole genome shotgun (WGS) entry which is preliminary data.</text>
</comment>
<name>A0A315VVE3_GAMAF</name>
<accession>A0A315VVE3</accession>
<dbReference type="InterPro" id="IPR055391">
    <property type="entry name" value="BROMI_N"/>
</dbReference>
<evidence type="ECO:0000256" key="9">
    <source>
        <dbReference type="ARBA" id="ARBA00075916"/>
    </source>
</evidence>
<dbReference type="GO" id="GO:1905515">
    <property type="term" value="P:non-motile cilium assembly"/>
    <property type="evidence" value="ECO:0007669"/>
    <property type="project" value="TreeGrafter"/>
</dbReference>
<feature type="domain" description="BROMI C-terminal Rab TBC-like" evidence="13">
    <location>
        <begin position="905"/>
        <end position="1335"/>
    </location>
</feature>
<dbReference type="GO" id="GO:0005929">
    <property type="term" value="C:cilium"/>
    <property type="evidence" value="ECO:0007669"/>
    <property type="project" value="UniProtKB-SubCell"/>
</dbReference>
<dbReference type="EMBL" id="NHOQ01001000">
    <property type="protein sequence ID" value="PWA27361.1"/>
    <property type="molecule type" value="Genomic_DNA"/>
</dbReference>
<sequence length="1340" mass="150741">MDPSHHAAVPQQDNSSAGRVQSSDQGQSFEMGRVQKLYSTPTMSQLSAGDEVQLQSLLKQLLRSISDKISGAPSTECAEEILLHLEETDKNFHNYEFVRYLRQHVESSLGPVVEDELQNLTRGGQHAVEPGQDTSIHAVTRRTRYSAQYHQMLQTLKATMMVVVESLINKFDEDQLRKEEMHREIERCQSNSQFADNCSDSDSSFNQSYAFIRQEQLQLLAEKLDSSKPKEVRREALQALCCATPSDVLSCESWSTLRTNLCSALTEPDLSEKVLQFFAKSFSSSPLNVTREIYTCLAKSVESAFLSQRLSFPTRSAAVDINSPHISRLLKQIRLMNDFQKEVTTFWIRHPEKYMEEIIESTFCLLSFHHDHGSAGTEKTLEPIHLLSLLDIKATWFNKWMHGYYSRTVVLRLLERKYKTLIVSALQQCLHFSESFERSSGEAADSHAEDSSDPGLLQRGVFTRRDLEYSFFVHSLCILGKLIIYTNGRKLFPIKIRKHKDPVSLTDLLVILINIMYRHPRPSNGDSSLTGSLSPSCLVMEVLWMLCERTECAADCLLQTPVIETLLTPVVALLNAQQTNLKNPAATLILIADVLARIANTDRGLALFLYEKNLVVAHSEKTFAAHIVVQFTMRLLSKALPSLSESDASQTLCGAFIFVCRQMYNTCEGLQVLQTYGLHKAIAAAWKKTSSLSERIPTPVSGSCTGPSTQETANMLVWEETLLGSLLNFAATPRGLLLLQQTGAINECVSHMFSRFTKKLQVSRCEKFGYGVMVTQVAATAPGVAALHSSGFVRLLVVDLWSALECGSDDARVVRPKPTPMDSIDRSCLKSFLSLVNLLSSSSSVWELLCRQPLANKSEYSLREIPSSIPDLIDRLVAVDSDVKIHSLFQYEQSHTFGLRLLSVLCCCLDSFLLLESQYNICCTLLQSQRENVADQDATDGAIIIDSLSVERNHVLVRVHVVGGPSERRLPSRALEEGELPYSWPMFLSYPPPSCYVPTLQVKNDTQECEISTFLASSKEPRDEESWLEICQRHFCKAIKSKPNTLTGKVLADLLEKVVVHLSSSASGSFFSAAQYKAEEKNVKNVALSSVEQLGIQTCFRYGCYLQVLQEDAESGLELLMKHMKNFLSTQRVKTSSALESLQDGYPGHDWLASTVFLIMAGNVERSLHLLLNLSCQLSSAFIWPARIHASVHVPQEVAESGISPVYWCTAHYVEMLLKAEVPLVHSAFRMSGFTPSQVCLHWLTQCFWNYLDWTEICQYICTCVLMGPDYQVYLCVAVFKHLEPEILERTQSQELQIFLKEEPIKGFEFSGYLEFMMGLQRSYREIVLTDMESIRNPPE</sequence>
<dbReference type="GO" id="GO:0005737">
    <property type="term" value="C:cytoplasm"/>
    <property type="evidence" value="ECO:0007669"/>
    <property type="project" value="UniProtKB-SubCell"/>
</dbReference>
<evidence type="ECO:0000256" key="2">
    <source>
        <dbReference type="ARBA" id="ARBA00004496"/>
    </source>
</evidence>
<keyword evidence="3" id="KW-0217">Developmental protein</keyword>
<evidence type="ECO:0000256" key="1">
    <source>
        <dbReference type="ARBA" id="ARBA00004138"/>
    </source>
</evidence>
<keyword evidence="4" id="KW-0963">Cytoplasm</keyword>
<gene>
    <name evidence="14" type="ORF">CCH79_00000595</name>
</gene>
<dbReference type="Pfam" id="PF23440">
    <property type="entry name" value="BROMI_C"/>
    <property type="match status" value="1"/>
</dbReference>
<evidence type="ECO:0000313" key="15">
    <source>
        <dbReference type="Proteomes" id="UP000250572"/>
    </source>
</evidence>
<protein>
    <recommendedName>
        <fullName evidence="8">Protein broad-minded</fullName>
    </recommendedName>
    <alternativeName>
        <fullName evidence="9">TBC1 domain family member 32</fullName>
    </alternativeName>
</protein>
<dbReference type="Pfam" id="PF23431">
    <property type="entry name" value="BROMI_N"/>
    <property type="match status" value="1"/>
</dbReference>
<dbReference type="InterPro" id="IPR055392">
    <property type="entry name" value="BROMI_C"/>
</dbReference>
<feature type="region of interest" description="Disordered" evidence="10">
    <location>
        <begin position="1"/>
        <end position="26"/>
    </location>
</feature>
<dbReference type="STRING" id="33528.ENSGAFP00000008243"/>